<protein>
    <recommendedName>
        <fullName evidence="4">Lipoprotein</fullName>
    </recommendedName>
</protein>
<feature type="compositionally biased region" description="Polar residues" evidence="1">
    <location>
        <begin position="29"/>
        <end position="55"/>
    </location>
</feature>
<dbReference type="RefSeq" id="WP_254159474.1">
    <property type="nucleotide sequence ID" value="NZ_CP100355.1"/>
</dbReference>
<dbReference type="KEGG" id="sawl:NGM29_05735"/>
<accession>A0A9E7NDA0</accession>
<evidence type="ECO:0000313" key="3">
    <source>
        <dbReference type="Proteomes" id="UP001056855"/>
    </source>
</evidence>
<sequence>MKRRTLLAGVSLGPGLFAGCLGRTPKADGNQTNTTNGTSPSTENNTTQMDDAQSSEIEYEQCEAPYVNPNKTELPAPAQKEITTALQGGEYETTNDLILPQVFDIQESYIKMDRTDGRTVYYTANVEKDGEINRLSLTEEFPPVGSLYFRNITPEIRTFDIRLVYHADITTDSAYKGQGDVLFDETVELAALDKVEGHKVALLDYGEYRFGTYRLEISVDGENDDVVWSMSEEHDALDNAIEYTGSGELSPPKRRLSEYGTLRNCSWDEDGNLVSGLGSH</sequence>
<reference evidence="2" key="1">
    <citation type="submission" date="2022-06" db="EMBL/GenBank/DDBJ databases">
        <title>Diverse halophilic archaea isolated from saline environments.</title>
        <authorList>
            <person name="Cui H.-L."/>
        </authorList>
    </citation>
    <scope>NUCLEOTIDE SEQUENCE</scope>
    <source>
        <strain evidence="2">WLHS1</strain>
    </source>
</reference>
<evidence type="ECO:0000256" key="1">
    <source>
        <dbReference type="SAM" id="MobiDB-lite"/>
    </source>
</evidence>
<dbReference type="Proteomes" id="UP001056855">
    <property type="component" value="Chromosome"/>
</dbReference>
<dbReference type="EMBL" id="CP100355">
    <property type="protein sequence ID" value="UTF54768.1"/>
    <property type="molecule type" value="Genomic_DNA"/>
</dbReference>
<dbReference type="AlphaFoldDB" id="A0A9E7NDA0"/>
<organism evidence="2 3">
    <name type="scientific">Natronosalvus rutilus</name>
    <dbReference type="NCBI Taxonomy" id="2953753"/>
    <lineage>
        <taxon>Archaea</taxon>
        <taxon>Methanobacteriati</taxon>
        <taxon>Methanobacteriota</taxon>
        <taxon>Stenosarchaea group</taxon>
        <taxon>Halobacteria</taxon>
        <taxon>Halobacteriales</taxon>
        <taxon>Natrialbaceae</taxon>
        <taxon>Natronosalvus</taxon>
    </lineage>
</organism>
<feature type="region of interest" description="Disordered" evidence="1">
    <location>
        <begin position="23"/>
        <end position="55"/>
    </location>
</feature>
<dbReference type="GeneID" id="73289527"/>
<dbReference type="PROSITE" id="PS51257">
    <property type="entry name" value="PROKAR_LIPOPROTEIN"/>
    <property type="match status" value="1"/>
</dbReference>
<gene>
    <name evidence="2" type="ORF">NGM29_05735</name>
</gene>
<proteinExistence type="predicted"/>
<name>A0A9E7NDA0_9EURY</name>
<evidence type="ECO:0008006" key="4">
    <source>
        <dbReference type="Google" id="ProtNLM"/>
    </source>
</evidence>
<keyword evidence="3" id="KW-1185">Reference proteome</keyword>
<evidence type="ECO:0000313" key="2">
    <source>
        <dbReference type="EMBL" id="UTF54768.1"/>
    </source>
</evidence>